<dbReference type="InterPro" id="IPR011050">
    <property type="entry name" value="Pectin_lyase_fold/virulence"/>
</dbReference>
<accession>A0AAQ1P4G9</accession>
<gene>
    <name evidence="1" type="ORF">JV551A3_V1_690037</name>
</gene>
<evidence type="ECO:0000313" key="1">
    <source>
        <dbReference type="EMBL" id="SPO59721.1"/>
    </source>
</evidence>
<name>A0AAQ1P4G9_9PSED</name>
<dbReference type="Gene3D" id="3.30.1910.20">
    <property type="entry name" value="asparaginyl-tRNA synthetase, N-terminal domain"/>
    <property type="match status" value="1"/>
</dbReference>
<evidence type="ECO:0000313" key="2">
    <source>
        <dbReference type="Proteomes" id="UP000294335"/>
    </source>
</evidence>
<reference evidence="1 2" key="1">
    <citation type="submission" date="2018-02" db="EMBL/GenBank/DDBJ databases">
        <authorList>
            <person name="Dubost A."/>
        </authorList>
    </citation>
    <scope>NUCLEOTIDE SEQUENCE [LARGE SCALE GENOMIC DNA]</scope>
    <source>
        <strain evidence="2">JV551A3</strain>
    </source>
</reference>
<dbReference type="SUPFAM" id="SSF51126">
    <property type="entry name" value="Pectin lyase-like"/>
    <property type="match status" value="1"/>
</dbReference>
<proteinExistence type="predicted"/>
<dbReference type="AlphaFoldDB" id="A0AAQ1P4G9"/>
<keyword evidence="2" id="KW-1185">Reference proteome</keyword>
<sequence>MSLENEVAGLASVCNKLVDTVNGRMAGINAAVAAAVAAAPLMVRGYWVDPQLGDDANGLGTEASPFKTVQRAVDATPDCGRVTVWLAKDYVLDRSITTNGRQVVIGALPGSGRRLILNEFTPEGDTLPRMGSFWMSGGSNLQLLNVTLSLPASSAGDLSAYYALCFASGSSAPIIMQVRMYNCAFELRGTFRGKLIGPGSALFALSMTGTAVPSALNGSLIVGVAAGTLSKDLGHIITNLSSL</sequence>
<dbReference type="EMBL" id="OPYN01000069">
    <property type="protein sequence ID" value="SPO59721.1"/>
    <property type="molecule type" value="Genomic_DNA"/>
</dbReference>
<dbReference type="Proteomes" id="UP000294335">
    <property type="component" value="Unassembled WGS sequence"/>
</dbReference>
<protein>
    <submittedName>
        <fullName evidence="1">Uncharacterized protein</fullName>
    </submittedName>
</protein>
<organism evidence="1 2">
    <name type="scientific">Pseudomonas inefficax</name>
    <dbReference type="NCBI Taxonomy" id="2078786"/>
    <lineage>
        <taxon>Bacteria</taxon>
        <taxon>Pseudomonadati</taxon>
        <taxon>Pseudomonadota</taxon>
        <taxon>Gammaproteobacteria</taxon>
        <taxon>Pseudomonadales</taxon>
        <taxon>Pseudomonadaceae</taxon>
        <taxon>Pseudomonas</taxon>
    </lineage>
</organism>
<dbReference type="RefSeq" id="WP_133978536.1">
    <property type="nucleotide sequence ID" value="NZ_OPYN01000069.1"/>
</dbReference>
<comment type="caution">
    <text evidence="1">The sequence shown here is derived from an EMBL/GenBank/DDBJ whole genome shotgun (WGS) entry which is preliminary data.</text>
</comment>